<proteinExistence type="predicted"/>
<dbReference type="EMBL" id="BAABHO010000012">
    <property type="protein sequence ID" value="GAA4785564.1"/>
    <property type="molecule type" value="Genomic_DNA"/>
</dbReference>
<dbReference type="Proteomes" id="UP001500928">
    <property type="component" value="Unassembled WGS sequence"/>
</dbReference>
<evidence type="ECO:0000313" key="1">
    <source>
        <dbReference type="EMBL" id="GAA4785564.1"/>
    </source>
</evidence>
<reference evidence="2" key="1">
    <citation type="journal article" date="2019" name="Int. J. Syst. Evol. Microbiol.">
        <title>The Global Catalogue of Microorganisms (GCM) 10K type strain sequencing project: providing services to taxonomists for standard genome sequencing and annotation.</title>
        <authorList>
            <consortium name="The Broad Institute Genomics Platform"/>
            <consortium name="The Broad Institute Genome Sequencing Center for Infectious Disease"/>
            <person name="Wu L."/>
            <person name="Ma J."/>
        </authorList>
    </citation>
    <scope>NUCLEOTIDE SEQUENCE [LARGE SCALE GENOMIC DNA]</scope>
    <source>
        <strain evidence="2">JCM 17979</strain>
    </source>
</reference>
<accession>A0ABP9ATN8</accession>
<keyword evidence="2" id="KW-1185">Reference proteome</keyword>
<organism evidence="1 2">
    <name type="scientific">Actinomycetospora chlora</name>
    <dbReference type="NCBI Taxonomy" id="663608"/>
    <lineage>
        <taxon>Bacteria</taxon>
        <taxon>Bacillati</taxon>
        <taxon>Actinomycetota</taxon>
        <taxon>Actinomycetes</taxon>
        <taxon>Pseudonocardiales</taxon>
        <taxon>Pseudonocardiaceae</taxon>
        <taxon>Actinomycetospora</taxon>
    </lineage>
</organism>
<sequence length="176" mass="19940">MDDDELQRWIDEWSAQYPSAYDDSLAALEGIESLGHDDAEALYRWKFRGLWSKRKIKQMRAFPEPEIRELTRRAFLCEDELGALLILNLVPGLSAAGSSAVLAAQQPERYTVMDVRALASLIALDRWSREAQGARASAYTWLEYLATCRKISAETGCSLRTVDRALWKANGAVERR</sequence>
<name>A0ABP9ATN8_9PSEU</name>
<gene>
    <name evidence="1" type="ORF">GCM10023200_19370</name>
</gene>
<comment type="caution">
    <text evidence="1">The sequence shown here is derived from an EMBL/GenBank/DDBJ whole genome shotgun (WGS) entry which is preliminary data.</text>
</comment>
<dbReference type="RefSeq" id="WP_345413541.1">
    <property type="nucleotide sequence ID" value="NZ_BAABHO010000012.1"/>
</dbReference>
<protein>
    <submittedName>
        <fullName evidence="1">Uncharacterized protein</fullName>
    </submittedName>
</protein>
<evidence type="ECO:0000313" key="2">
    <source>
        <dbReference type="Proteomes" id="UP001500928"/>
    </source>
</evidence>